<proteinExistence type="predicted"/>
<accession>A0AA40KTM4</accession>
<evidence type="ECO:0000313" key="2">
    <source>
        <dbReference type="Proteomes" id="UP001177670"/>
    </source>
</evidence>
<dbReference type="AlphaFoldDB" id="A0AA40KTM4"/>
<dbReference type="Proteomes" id="UP001177670">
    <property type="component" value="Unassembled WGS sequence"/>
</dbReference>
<comment type="caution">
    <text evidence="1">The sequence shown here is derived from an EMBL/GenBank/DDBJ whole genome shotgun (WGS) entry which is preliminary data.</text>
</comment>
<reference evidence="1" key="1">
    <citation type="submission" date="2021-10" db="EMBL/GenBank/DDBJ databases">
        <title>Melipona bicolor Genome sequencing and assembly.</title>
        <authorList>
            <person name="Araujo N.S."/>
            <person name="Arias M.C."/>
        </authorList>
    </citation>
    <scope>NUCLEOTIDE SEQUENCE</scope>
    <source>
        <strain evidence="1">USP_2M_L1-L4_2017</strain>
        <tissue evidence="1">Whole body</tissue>
    </source>
</reference>
<protein>
    <submittedName>
        <fullName evidence="1">Uncharacterized protein</fullName>
    </submittedName>
</protein>
<dbReference type="EMBL" id="JAHYIQ010000004">
    <property type="protein sequence ID" value="KAK1132510.1"/>
    <property type="molecule type" value="Genomic_DNA"/>
</dbReference>
<name>A0AA40KTM4_9HYME</name>
<gene>
    <name evidence="1" type="ORF">K0M31_013893</name>
</gene>
<organism evidence="1 2">
    <name type="scientific">Melipona bicolor</name>
    <dbReference type="NCBI Taxonomy" id="60889"/>
    <lineage>
        <taxon>Eukaryota</taxon>
        <taxon>Metazoa</taxon>
        <taxon>Ecdysozoa</taxon>
        <taxon>Arthropoda</taxon>
        <taxon>Hexapoda</taxon>
        <taxon>Insecta</taxon>
        <taxon>Pterygota</taxon>
        <taxon>Neoptera</taxon>
        <taxon>Endopterygota</taxon>
        <taxon>Hymenoptera</taxon>
        <taxon>Apocrita</taxon>
        <taxon>Aculeata</taxon>
        <taxon>Apoidea</taxon>
        <taxon>Anthophila</taxon>
        <taxon>Apidae</taxon>
        <taxon>Melipona</taxon>
    </lineage>
</organism>
<sequence>MTRLISENSPNWNIVQLAFNMNINARQTLSERQNRDVLLMPAKCTQFNKSKVYKQESRSNSCITVTVQPPASVMVTATCQDIQASV</sequence>
<evidence type="ECO:0000313" key="1">
    <source>
        <dbReference type="EMBL" id="KAK1132510.1"/>
    </source>
</evidence>
<keyword evidence="2" id="KW-1185">Reference proteome</keyword>